<evidence type="ECO:0000313" key="2">
    <source>
        <dbReference type="Proteomes" id="UP000064967"/>
    </source>
</evidence>
<evidence type="ECO:0000313" key="1">
    <source>
        <dbReference type="EMBL" id="AKU96113.1"/>
    </source>
</evidence>
<protein>
    <submittedName>
        <fullName evidence="1">Uncharacterized protein</fullName>
    </submittedName>
</protein>
<dbReference type="Proteomes" id="UP000064967">
    <property type="component" value="Chromosome"/>
</dbReference>
<dbReference type="KEGG" id="llu:AKJ09_02777"/>
<dbReference type="STRING" id="1391654.AKJ09_02777"/>
<dbReference type="AlphaFoldDB" id="A0A0K1PRF2"/>
<dbReference type="EMBL" id="CP012333">
    <property type="protein sequence ID" value="AKU96113.1"/>
    <property type="molecule type" value="Genomic_DNA"/>
</dbReference>
<sequence>MSQGRQERKIESIEVVLRTGSRGQPATLAWNSWFRDQSW</sequence>
<organism evidence="1 2">
    <name type="scientific">Labilithrix luteola</name>
    <dbReference type="NCBI Taxonomy" id="1391654"/>
    <lineage>
        <taxon>Bacteria</taxon>
        <taxon>Pseudomonadati</taxon>
        <taxon>Myxococcota</taxon>
        <taxon>Polyangia</taxon>
        <taxon>Polyangiales</taxon>
        <taxon>Labilitrichaceae</taxon>
        <taxon>Labilithrix</taxon>
    </lineage>
</organism>
<name>A0A0K1PRF2_9BACT</name>
<gene>
    <name evidence="1" type="ORF">AKJ09_02777</name>
</gene>
<proteinExistence type="predicted"/>
<accession>A0A0K1PRF2</accession>
<keyword evidence="2" id="KW-1185">Reference proteome</keyword>
<reference evidence="1 2" key="1">
    <citation type="submission" date="2015-08" db="EMBL/GenBank/DDBJ databases">
        <authorList>
            <person name="Babu N.S."/>
            <person name="Beckwith C.J."/>
            <person name="Beseler K.G."/>
            <person name="Brison A."/>
            <person name="Carone J.V."/>
            <person name="Caskin T.P."/>
            <person name="Diamond M."/>
            <person name="Durham M.E."/>
            <person name="Foxe J.M."/>
            <person name="Go M."/>
            <person name="Henderson B.A."/>
            <person name="Jones I.B."/>
            <person name="McGettigan J.A."/>
            <person name="Micheletti S.J."/>
            <person name="Nasrallah M.E."/>
            <person name="Ortiz D."/>
            <person name="Piller C.R."/>
            <person name="Privatt S.R."/>
            <person name="Schneider S.L."/>
            <person name="Sharp S."/>
            <person name="Smith T.C."/>
            <person name="Stanton J.D."/>
            <person name="Ullery H.E."/>
            <person name="Wilson R.J."/>
            <person name="Serrano M.G."/>
            <person name="Buck G."/>
            <person name="Lee V."/>
            <person name="Wang Y."/>
            <person name="Carvalho R."/>
            <person name="Voegtly L."/>
            <person name="Shi R."/>
            <person name="Duckworth R."/>
            <person name="Johnson A."/>
            <person name="Loviza R."/>
            <person name="Walstead R."/>
            <person name="Shah Z."/>
            <person name="Kiflezghi M."/>
            <person name="Wade K."/>
            <person name="Ball S.L."/>
            <person name="Bradley K.W."/>
            <person name="Asai D.J."/>
            <person name="Bowman C.A."/>
            <person name="Russell D.A."/>
            <person name="Pope W.H."/>
            <person name="Jacobs-Sera D."/>
            <person name="Hendrix R.W."/>
            <person name="Hatfull G.F."/>
        </authorList>
    </citation>
    <scope>NUCLEOTIDE SEQUENCE [LARGE SCALE GENOMIC DNA]</scope>
    <source>
        <strain evidence="1 2">DSM 27648</strain>
    </source>
</reference>